<evidence type="ECO:0008006" key="5">
    <source>
        <dbReference type="Google" id="ProtNLM"/>
    </source>
</evidence>
<dbReference type="SUPFAM" id="SSF53098">
    <property type="entry name" value="Ribonuclease H-like"/>
    <property type="match status" value="1"/>
</dbReference>
<dbReference type="InterPro" id="IPR008906">
    <property type="entry name" value="HATC_C_dom"/>
</dbReference>
<proteinExistence type="predicted"/>
<dbReference type="PANTHER" id="PTHR32166">
    <property type="entry name" value="OSJNBA0013A04.12 PROTEIN"/>
    <property type="match status" value="1"/>
</dbReference>
<protein>
    <recommendedName>
        <fullName evidence="5">DUF659 domain-containing protein</fullName>
    </recommendedName>
</protein>
<evidence type="ECO:0000313" key="4">
    <source>
        <dbReference type="EMBL" id="SPD24405.1"/>
    </source>
</evidence>
<name>A0A2N9IJE4_FAGSY</name>
<evidence type="ECO:0000259" key="3">
    <source>
        <dbReference type="Pfam" id="PF05699"/>
    </source>
</evidence>
<sequence>MQVSSYLPTLLKPLRDSELHMRSGQNGEKPWETSDLGKRQPLNLILFSFSATRILSLLCSILSVSHFLTPPPVHSVLSFSFPHSTGDGRQNGSGNCGSETYGEPAMRGLPLLWIMENTSSSGGFDPQRRPLINFMATSEGALVFLKEIDGTKEYKDKYYISKFLMNVIKENGPEKVFQVINDNAYMMKAARSLIDAEMKLIKRSLQSMVISEQWTSYKEDDVGKATRVRDIILDDLWWDRVDYIILFTSPIYDMLRAADTDRPTLHLVYDMWITIIEKVKAIIFRHEGKQEGEVSTFYNVMYDILIDRWTKNCTTLHCMAHSLNPKYYSTEWLELSANRVPPHQDLEISEERNKCLERFFLDDHERKLAKTEFGKFSRGIIGGKIHVAMVKDRSEIDAIDWWCCYGAYFPKLQSIASKLLVQPCSSSCCDSWEDPYGGAEMLEIASLTLDEPELEEEIMGATSETVSSSAPDDSESVGDEDDQEDVVLG</sequence>
<dbReference type="InterPro" id="IPR012337">
    <property type="entry name" value="RNaseH-like_sf"/>
</dbReference>
<dbReference type="GO" id="GO:0046983">
    <property type="term" value="F:protein dimerization activity"/>
    <property type="evidence" value="ECO:0007669"/>
    <property type="project" value="InterPro"/>
</dbReference>
<organism evidence="4">
    <name type="scientific">Fagus sylvatica</name>
    <name type="common">Beechnut</name>
    <dbReference type="NCBI Taxonomy" id="28930"/>
    <lineage>
        <taxon>Eukaryota</taxon>
        <taxon>Viridiplantae</taxon>
        <taxon>Streptophyta</taxon>
        <taxon>Embryophyta</taxon>
        <taxon>Tracheophyta</taxon>
        <taxon>Spermatophyta</taxon>
        <taxon>Magnoliopsida</taxon>
        <taxon>eudicotyledons</taxon>
        <taxon>Gunneridae</taxon>
        <taxon>Pentapetalae</taxon>
        <taxon>rosids</taxon>
        <taxon>fabids</taxon>
        <taxon>Fagales</taxon>
        <taxon>Fagaceae</taxon>
        <taxon>Fagus</taxon>
    </lineage>
</organism>
<dbReference type="PANTHER" id="PTHR32166:SF81">
    <property type="entry name" value="OS06G0658400 PROTEIN"/>
    <property type="match status" value="1"/>
</dbReference>
<reference evidence="4" key="1">
    <citation type="submission" date="2018-02" db="EMBL/GenBank/DDBJ databases">
        <authorList>
            <person name="Cohen D.B."/>
            <person name="Kent A.D."/>
        </authorList>
    </citation>
    <scope>NUCLEOTIDE SEQUENCE</scope>
</reference>
<dbReference type="InterPro" id="IPR007021">
    <property type="entry name" value="DUF659"/>
</dbReference>
<dbReference type="AlphaFoldDB" id="A0A2N9IJE4"/>
<dbReference type="EMBL" id="OIVN01005890">
    <property type="protein sequence ID" value="SPD24405.1"/>
    <property type="molecule type" value="Genomic_DNA"/>
</dbReference>
<accession>A0A2N9IJE4</accession>
<evidence type="ECO:0000256" key="1">
    <source>
        <dbReference type="SAM" id="MobiDB-lite"/>
    </source>
</evidence>
<evidence type="ECO:0000259" key="2">
    <source>
        <dbReference type="Pfam" id="PF04937"/>
    </source>
</evidence>
<gene>
    <name evidence="4" type="ORF">FSB_LOCUS52287</name>
</gene>
<dbReference type="Pfam" id="PF05699">
    <property type="entry name" value="Dimer_Tnp_hAT"/>
    <property type="match status" value="1"/>
</dbReference>
<dbReference type="Pfam" id="PF04937">
    <property type="entry name" value="DUF659"/>
    <property type="match status" value="1"/>
</dbReference>
<feature type="domain" description="HAT C-terminal dimerisation" evidence="3">
    <location>
        <begin position="391"/>
        <end position="431"/>
    </location>
</feature>
<feature type="compositionally biased region" description="Polar residues" evidence="1">
    <location>
        <begin position="462"/>
        <end position="471"/>
    </location>
</feature>
<feature type="compositionally biased region" description="Acidic residues" evidence="1">
    <location>
        <begin position="472"/>
        <end position="489"/>
    </location>
</feature>
<feature type="region of interest" description="Disordered" evidence="1">
    <location>
        <begin position="459"/>
        <end position="489"/>
    </location>
</feature>
<feature type="domain" description="DUF659" evidence="2">
    <location>
        <begin position="125"/>
        <end position="200"/>
    </location>
</feature>